<reference evidence="2" key="1">
    <citation type="submission" date="2021-01" db="EMBL/GenBank/DDBJ databases">
        <authorList>
            <person name="Corre E."/>
            <person name="Pelletier E."/>
            <person name="Niang G."/>
            <person name="Scheremetjew M."/>
            <person name="Finn R."/>
            <person name="Kale V."/>
            <person name="Holt S."/>
            <person name="Cochrane G."/>
            <person name="Meng A."/>
            <person name="Brown T."/>
            <person name="Cohen L."/>
        </authorList>
    </citation>
    <scope>NUCLEOTIDE SEQUENCE</scope>
    <source>
        <strain evidence="2">CCMP125</strain>
    </source>
</reference>
<gene>
    <name evidence="2" type="ORF">APAL1065_LOCUS15474</name>
</gene>
<accession>A0A7S2YFL3</accession>
<name>A0A7S2YFL3_9STRA</name>
<evidence type="ECO:0000313" key="2">
    <source>
        <dbReference type="EMBL" id="CAD9973530.1"/>
    </source>
</evidence>
<organism evidence="2">
    <name type="scientific">Entomoneis paludosa</name>
    <dbReference type="NCBI Taxonomy" id="265537"/>
    <lineage>
        <taxon>Eukaryota</taxon>
        <taxon>Sar</taxon>
        <taxon>Stramenopiles</taxon>
        <taxon>Ochrophyta</taxon>
        <taxon>Bacillariophyta</taxon>
        <taxon>Bacillariophyceae</taxon>
        <taxon>Bacillariophycidae</taxon>
        <taxon>Entomoneidaceae</taxon>
        <taxon>Entomoneis</taxon>
    </lineage>
</organism>
<proteinExistence type="predicted"/>
<evidence type="ECO:0000256" key="1">
    <source>
        <dbReference type="SAM" id="MobiDB-lite"/>
    </source>
</evidence>
<feature type="compositionally biased region" description="Polar residues" evidence="1">
    <location>
        <begin position="61"/>
        <end position="78"/>
    </location>
</feature>
<protein>
    <submittedName>
        <fullName evidence="2">Uncharacterized protein</fullName>
    </submittedName>
</protein>
<dbReference type="AlphaFoldDB" id="A0A7S2YFL3"/>
<dbReference type="EMBL" id="HBHT01023072">
    <property type="protein sequence ID" value="CAD9973530.1"/>
    <property type="molecule type" value="Transcribed_RNA"/>
</dbReference>
<feature type="compositionally biased region" description="Basic and acidic residues" evidence="1">
    <location>
        <begin position="38"/>
        <end position="47"/>
    </location>
</feature>
<feature type="compositionally biased region" description="Polar residues" evidence="1">
    <location>
        <begin position="26"/>
        <end position="37"/>
    </location>
</feature>
<feature type="compositionally biased region" description="Basic and acidic residues" evidence="1">
    <location>
        <begin position="122"/>
        <end position="132"/>
    </location>
</feature>
<sequence length="395" mass="44967">MSEESQELKAQRQRQREILSVAALRRSSSQHTPTRTIRLTEQEHQQAAREQTPPTHRVTLESLQQRPRSNQRNRTPLRNESPLDPDEFRRETSRGRSNVSEGGRITIRPGAGTAVGTVAPMRIREESPERSAKQGPSHRKVRRWNNDHFDKLAAEIAPSSKAAAVALLKGKQDAYLYRDVINPAEDNKSESMTRFMQDGTLHDVRNQFFEGELPSRPDEVPGLPKERPLPQTGQEMLYRIDGRLRRVVTKACRNSMPASRVIKTFETFVVDSFRKKPRETLPGDWWNQDELLLERPTVTARKDGKFTAQFYFDPQNSTGGFHRLLLHAVCQFHGLLALSRVVQIKIGAHQQSRALMVTGPAVDTKFRLLDVLSQDDEDAEVEALGARLEDSWTVV</sequence>
<feature type="region of interest" description="Disordered" evidence="1">
    <location>
        <begin position="21"/>
        <end position="140"/>
    </location>
</feature>